<accession>A0ABX0A6L0</accession>
<dbReference type="RefSeq" id="WP_161920484.1">
    <property type="nucleotide sequence ID" value="NZ_JAACYS010000029.1"/>
</dbReference>
<proteinExistence type="predicted"/>
<keyword evidence="1" id="KW-0472">Membrane</keyword>
<keyword evidence="3" id="KW-1185">Reference proteome</keyword>
<keyword evidence="1" id="KW-0812">Transmembrane</keyword>
<reference evidence="2 3" key="1">
    <citation type="submission" date="2020-01" db="EMBL/GenBank/DDBJ databases">
        <title>A novel Bacillus sp. from Pasinler.</title>
        <authorList>
            <person name="Adiguzel A."/>
            <person name="Ay H."/>
            <person name="Baltaci M.O."/>
        </authorList>
    </citation>
    <scope>NUCLEOTIDE SEQUENCE [LARGE SCALE GENOMIC DNA]</scope>
    <source>
        <strain evidence="2 3">P1</strain>
    </source>
</reference>
<feature type="transmembrane region" description="Helical" evidence="1">
    <location>
        <begin position="20"/>
        <end position="43"/>
    </location>
</feature>
<keyword evidence="1" id="KW-1133">Transmembrane helix</keyword>
<name>A0ABX0A6L0_9BACI</name>
<dbReference type="Proteomes" id="UP000743899">
    <property type="component" value="Unassembled WGS sequence"/>
</dbReference>
<gene>
    <name evidence="2" type="ORF">GW534_07775</name>
</gene>
<protein>
    <submittedName>
        <fullName evidence="2">Uncharacterized protein</fullName>
    </submittedName>
</protein>
<comment type="caution">
    <text evidence="2">The sequence shown here is derived from an EMBL/GenBank/DDBJ whole genome shotgun (WGS) entry which is preliminary data.</text>
</comment>
<evidence type="ECO:0000256" key="1">
    <source>
        <dbReference type="SAM" id="Phobius"/>
    </source>
</evidence>
<evidence type="ECO:0000313" key="2">
    <source>
        <dbReference type="EMBL" id="NCU17654.1"/>
    </source>
</evidence>
<evidence type="ECO:0000313" key="3">
    <source>
        <dbReference type="Proteomes" id="UP000743899"/>
    </source>
</evidence>
<organism evidence="2 3">
    <name type="scientific">Pallidibacillus pasinlerensis</name>
    <dbReference type="NCBI Taxonomy" id="2703818"/>
    <lineage>
        <taxon>Bacteria</taxon>
        <taxon>Bacillati</taxon>
        <taxon>Bacillota</taxon>
        <taxon>Bacilli</taxon>
        <taxon>Bacillales</taxon>
        <taxon>Bacillaceae</taxon>
        <taxon>Pallidibacillus</taxon>
    </lineage>
</organism>
<sequence length="71" mass="8554">MMTSYVIGMLFLYFPEDKSEYIPAFISFSIFIVICIFTFRFFVKYSKKEEEKAKKLEEKLKSDNDERSDLK</sequence>
<dbReference type="EMBL" id="JAACYS010000029">
    <property type="protein sequence ID" value="NCU17654.1"/>
    <property type="molecule type" value="Genomic_DNA"/>
</dbReference>